<sequence>MSRPALALLLMLAAGGCAETLSEPPGVYQGIGDWERHRLELGVDGRFRHSWRDAAGTHEERGRWSASSRNGYKVDHDACLYIDLEGYKEPGRSKSDYAQACGLRQAGDDLLIFNDDKQWAYRKL</sequence>
<evidence type="ECO:0000256" key="1">
    <source>
        <dbReference type="SAM" id="SignalP"/>
    </source>
</evidence>
<dbReference type="AlphaFoldDB" id="A0A2D2AXX9"/>
<dbReference type="Proteomes" id="UP000228945">
    <property type="component" value="Chromosome"/>
</dbReference>
<gene>
    <name evidence="2" type="ORF">CSW64_10835</name>
</gene>
<dbReference type="KEGG" id="cmb:CSW64_10835"/>
<name>A0A2D2AXX9_9CAUL</name>
<evidence type="ECO:0008006" key="4">
    <source>
        <dbReference type="Google" id="ProtNLM"/>
    </source>
</evidence>
<dbReference type="EMBL" id="CP024201">
    <property type="protein sequence ID" value="ATQ42870.1"/>
    <property type="molecule type" value="Genomic_DNA"/>
</dbReference>
<dbReference type="RefSeq" id="WP_099622123.1">
    <property type="nucleotide sequence ID" value="NZ_CP024201.1"/>
</dbReference>
<dbReference type="PROSITE" id="PS51257">
    <property type="entry name" value="PROKAR_LIPOPROTEIN"/>
    <property type="match status" value="1"/>
</dbReference>
<feature type="chain" id="PRO_5013622155" description="DUF995 domain-containing protein" evidence="1">
    <location>
        <begin position="19"/>
        <end position="124"/>
    </location>
</feature>
<organism evidence="2 3">
    <name type="scientific">Caulobacter mirabilis</name>
    <dbReference type="NCBI Taxonomy" id="69666"/>
    <lineage>
        <taxon>Bacteria</taxon>
        <taxon>Pseudomonadati</taxon>
        <taxon>Pseudomonadota</taxon>
        <taxon>Alphaproteobacteria</taxon>
        <taxon>Caulobacterales</taxon>
        <taxon>Caulobacteraceae</taxon>
        <taxon>Caulobacter</taxon>
    </lineage>
</organism>
<proteinExistence type="predicted"/>
<keyword evidence="1" id="KW-0732">Signal</keyword>
<reference evidence="2 3" key="1">
    <citation type="submission" date="2017-10" db="EMBL/GenBank/DDBJ databases">
        <title>Genome sequence of Caulobacter mirabilis FWC38.</title>
        <authorList>
            <person name="Fiebig A."/>
            <person name="Crosson S."/>
        </authorList>
    </citation>
    <scope>NUCLEOTIDE SEQUENCE [LARGE SCALE GENOMIC DNA]</scope>
    <source>
        <strain evidence="2 3">FWC 38</strain>
    </source>
</reference>
<protein>
    <recommendedName>
        <fullName evidence="4">DUF995 domain-containing protein</fullName>
    </recommendedName>
</protein>
<evidence type="ECO:0000313" key="3">
    <source>
        <dbReference type="Proteomes" id="UP000228945"/>
    </source>
</evidence>
<feature type="signal peptide" evidence="1">
    <location>
        <begin position="1"/>
        <end position="18"/>
    </location>
</feature>
<keyword evidence="3" id="KW-1185">Reference proteome</keyword>
<evidence type="ECO:0000313" key="2">
    <source>
        <dbReference type="EMBL" id="ATQ42870.1"/>
    </source>
</evidence>
<accession>A0A2D2AXX9</accession>